<evidence type="ECO:0000313" key="3">
    <source>
        <dbReference type="Proteomes" id="UP000075304"/>
    </source>
</evidence>
<feature type="region of interest" description="Disordered" evidence="1">
    <location>
        <begin position="1"/>
        <end position="43"/>
    </location>
</feature>
<gene>
    <name evidence="2" type="ORF">B4099_1263</name>
</gene>
<sequence length="55" mass="6373">MIKGRKDNGWQDTNFKRKQGMCMKPENARRKPRRLNGSAGKNNTKANVLNHIFCL</sequence>
<comment type="caution">
    <text evidence="2">The sequence shown here is derived from an EMBL/GenBank/DDBJ whole genome shotgun (WGS) entry which is preliminary data.</text>
</comment>
<accession>A0A150KFA9</accession>
<name>A0A150KFA9_HEYCO</name>
<proteinExistence type="predicted"/>
<organism evidence="2 3">
    <name type="scientific">Heyndrickxia coagulans</name>
    <name type="common">Weizmannia coagulans</name>
    <dbReference type="NCBI Taxonomy" id="1398"/>
    <lineage>
        <taxon>Bacteria</taxon>
        <taxon>Bacillati</taxon>
        <taxon>Bacillota</taxon>
        <taxon>Bacilli</taxon>
        <taxon>Bacillales</taxon>
        <taxon>Bacillaceae</taxon>
        <taxon>Heyndrickxia</taxon>
    </lineage>
</organism>
<protein>
    <submittedName>
        <fullName evidence="2">Uncharacterized protein</fullName>
    </submittedName>
</protein>
<dbReference type="AlphaFoldDB" id="A0A150KFA9"/>
<evidence type="ECO:0000256" key="1">
    <source>
        <dbReference type="SAM" id="MobiDB-lite"/>
    </source>
</evidence>
<reference evidence="2 3" key="1">
    <citation type="submission" date="2016-01" db="EMBL/GenBank/DDBJ databases">
        <title>Genome Sequences of Twelve Sporeforming Bacillus Species Isolated from Foods.</title>
        <authorList>
            <person name="Berendsen E.M."/>
            <person name="Wells-Bennik M.H."/>
            <person name="Krawcyk A.O."/>
            <person name="De Jong A."/>
            <person name="Holsappel S."/>
            <person name="Eijlander R.T."/>
            <person name="Kuipers O.P."/>
        </authorList>
    </citation>
    <scope>NUCLEOTIDE SEQUENCE [LARGE SCALE GENOMIC DNA]</scope>
    <source>
        <strain evidence="2 3">B4099</strain>
    </source>
</reference>
<dbReference type="EMBL" id="LQYI01000040">
    <property type="protein sequence ID" value="KYC69906.1"/>
    <property type="molecule type" value="Genomic_DNA"/>
</dbReference>
<evidence type="ECO:0000313" key="2">
    <source>
        <dbReference type="EMBL" id="KYC69906.1"/>
    </source>
</evidence>
<dbReference type="Proteomes" id="UP000075304">
    <property type="component" value="Unassembled WGS sequence"/>
</dbReference>
<dbReference type="PATRIC" id="fig|1398.25.peg.2484"/>